<evidence type="ECO:0000313" key="14">
    <source>
        <dbReference type="EMBL" id="GEP94074.1"/>
    </source>
</evidence>
<dbReference type="EMBL" id="BKAU01000001">
    <property type="protein sequence ID" value="GEP94074.1"/>
    <property type="molecule type" value="Genomic_DNA"/>
</dbReference>
<dbReference type="Pfam" id="PF06463">
    <property type="entry name" value="Mob_synth_C"/>
    <property type="match status" value="1"/>
</dbReference>
<comment type="catalytic activity">
    <reaction evidence="12">
        <text>GTP + AH2 + S-adenosyl-L-methionine = (8S)-3',8-cyclo-7,8-dihydroguanosine 5'-triphosphate + 5'-deoxyadenosine + L-methionine + A + H(+)</text>
        <dbReference type="Rhea" id="RHEA:49576"/>
        <dbReference type="ChEBI" id="CHEBI:13193"/>
        <dbReference type="ChEBI" id="CHEBI:15378"/>
        <dbReference type="ChEBI" id="CHEBI:17319"/>
        <dbReference type="ChEBI" id="CHEBI:17499"/>
        <dbReference type="ChEBI" id="CHEBI:37565"/>
        <dbReference type="ChEBI" id="CHEBI:57844"/>
        <dbReference type="ChEBI" id="CHEBI:59789"/>
        <dbReference type="ChEBI" id="CHEBI:131766"/>
        <dbReference type="EC" id="4.1.99.22"/>
    </reaction>
</comment>
<accession>A0A512REL7</accession>
<gene>
    <name evidence="14" type="primary">moaA</name>
    <name evidence="14" type="ORF">CCY01nite_03340</name>
</gene>
<dbReference type="InterPro" id="IPR013483">
    <property type="entry name" value="MoaA"/>
</dbReference>
<keyword evidence="10" id="KW-0501">Molybdenum cofactor biosynthesis</keyword>
<keyword evidence="7" id="KW-0408">Iron</keyword>
<dbReference type="PROSITE" id="PS51918">
    <property type="entry name" value="RADICAL_SAM"/>
    <property type="match status" value="1"/>
</dbReference>
<dbReference type="InterPro" id="IPR013785">
    <property type="entry name" value="Aldolase_TIM"/>
</dbReference>
<keyword evidence="5" id="KW-0479">Metal-binding</keyword>
<dbReference type="Pfam" id="PF04055">
    <property type="entry name" value="Radical_SAM"/>
    <property type="match status" value="1"/>
</dbReference>
<dbReference type="SMART" id="SM00729">
    <property type="entry name" value="Elp3"/>
    <property type="match status" value="1"/>
</dbReference>
<dbReference type="SUPFAM" id="SSF102114">
    <property type="entry name" value="Radical SAM enzymes"/>
    <property type="match status" value="1"/>
</dbReference>
<dbReference type="GO" id="GO:0005525">
    <property type="term" value="F:GTP binding"/>
    <property type="evidence" value="ECO:0007669"/>
    <property type="project" value="UniProtKB-KW"/>
</dbReference>
<organism evidence="14 15">
    <name type="scientific">Chitinophaga cymbidii</name>
    <dbReference type="NCBI Taxonomy" id="1096750"/>
    <lineage>
        <taxon>Bacteria</taxon>
        <taxon>Pseudomonadati</taxon>
        <taxon>Bacteroidota</taxon>
        <taxon>Chitinophagia</taxon>
        <taxon>Chitinophagales</taxon>
        <taxon>Chitinophagaceae</taxon>
        <taxon>Chitinophaga</taxon>
    </lineage>
</organism>
<dbReference type="Proteomes" id="UP000321436">
    <property type="component" value="Unassembled WGS sequence"/>
</dbReference>
<evidence type="ECO:0000256" key="3">
    <source>
        <dbReference type="ARBA" id="ARBA00022485"/>
    </source>
</evidence>
<evidence type="ECO:0000256" key="5">
    <source>
        <dbReference type="ARBA" id="ARBA00022723"/>
    </source>
</evidence>
<dbReference type="OrthoDB" id="9763993at2"/>
<evidence type="ECO:0000256" key="10">
    <source>
        <dbReference type="ARBA" id="ARBA00023150"/>
    </source>
</evidence>
<dbReference type="CDD" id="cd01335">
    <property type="entry name" value="Radical_SAM"/>
    <property type="match status" value="1"/>
</dbReference>
<dbReference type="CDD" id="cd21117">
    <property type="entry name" value="Twitch_MoaA"/>
    <property type="match status" value="1"/>
</dbReference>
<dbReference type="InterPro" id="IPR007197">
    <property type="entry name" value="rSAM"/>
</dbReference>
<dbReference type="InterPro" id="IPR058240">
    <property type="entry name" value="rSAM_sf"/>
</dbReference>
<dbReference type="GO" id="GO:0061799">
    <property type="term" value="F:cyclic pyranopterin monophosphate synthase activity"/>
    <property type="evidence" value="ECO:0007669"/>
    <property type="project" value="TreeGrafter"/>
</dbReference>
<dbReference type="PANTHER" id="PTHR22960:SF0">
    <property type="entry name" value="MOLYBDENUM COFACTOR BIOSYNTHESIS PROTEIN 1"/>
    <property type="match status" value="1"/>
</dbReference>
<keyword evidence="3" id="KW-0004">4Fe-4S</keyword>
<dbReference type="GO" id="GO:0051539">
    <property type="term" value="F:4 iron, 4 sulfur cluster binding"/>
    <property type="evidence" value="ECO:0007669"/>
    <property type="project" value="UniProtKB-KW"/>
</dbReference>
<evidence type="ECO:0000256" key="11">
    <source>
        <dbReference type="ARBA" id="ARBA00023239"/>
    </source>
</evidence>
<proteinExistence type="predicted"/>
<dbReference type="SFLD" id="SFLDG01383">
    <property type="entry name" value="cyclic_pyranopterin_phosphate"/>
    <property type="match status" value="1"/>
</dbReference>
<dbReference type="InterPro" id="IPR040064">
    <property type="entry name" value="MoaA-like"/>
</dbReference>
<dbReference type="InterPro" id="IPR006638">
    <property type="entry name" value="Elp3/MiaA/NifB-like_rSAM"/>
</dbReference>
<dbReference type="InterPro" id="IPR000385">
    <property type="entry name" value="MoaA_NifB_PqqE_Fe-S-bd_CS"/>
</dbReference>
<evidence type="ECO:0000256" key="12">
    <source>
        <dbReference type="ARBA" id="ARBA00048697"/>
    </source>
</evidence>
<keyword evidence="6" id="KW-0547">Nucleotide-binding</keyword>
<evidence type="ECO:0000256" key="2">
    <source>
        <dbReference type="ARBA" id="ARBA00012167"/>
    </source>
</evidence>
<evidence type="ECO:0000256" key="1">
    <source>
        <dbReference type="ARBA" id="ARBA00001966"/>
    </source>
</evidence>
<dbReference type="Gene3D" id="3.20.20.70">
    <property type="entry name" value="Aldolase class I"/>
    <property type="match status" value="1"/>
</dbReference>
<keyword evidence="11" id="KW-0456">Lyase</keyword>
<keyword evidence="8" id="KW-0411">Iron-sulfur</keyword>
<dbReference type="GO" id="GO:0046872">
    <property type="term" value="F:metal ion binding"/>
    <property type="evidence" value="ECO:0007669"/>
    <property type="project" value="UniProtKB-KW"/>
</dbReference>
<comment type="caution">
    <text evidence="14">The sequence shown here is derived from an EMBL/GenBank/DDBJ whole genome shotgun (WGS) entry which is preliminary data.</text>
</comment>
<reference evidence="14 15" key="1">
    <citation type="submission" date="2019-07" db="EMBL/GenBank/DDBJ databases">
        <title>Whole genome shotgun sequence of Chitinophaga cymbidii NBRC 109752.</title>
        <authorList>
            <person name="Hosoyama A."/>
            <person name="Uohara A."/>
            <person name="Ohji S."/>
            <person name="Ichikawa N."/>
        </authorList>
    </citation>
    <scope>NUCLEOTIDE SEQUENCE [LARGE SCALE GENOMIC DNA]</scope>
    <source>
        <strain evidence="14 15">NBRC 109752</strain>
    </source>
</reference>
<evidence type="ECO:0000259" key="13">
    <source>
        <dbReference type="PROSITE" id="PS51918"/>
    </source>
</evidence>
<evidence type="ECO:0000256" key="4">
    <source>
        <dbReference type="ARBA" id="ARBA00022691"/>
    </source>
</evidence>
<feature type="domain" description="Radical SAM core" evidence="13">
    <location>
        <begin position="5"/>
        <end position="223"/>
    </location>
</feature>
<comment type="cofactor">
    <cofactor evidence="1">
        <name>[4Fe-4S] cluster</name>
        <dbReference type="ChEBI" id="CHEBI:49883"/>
    </cofactor>
</comment>
<dbReference type="InterPro" id="IPR050105">
    <property type="entry name" value="MoCo_biosynth_MoaA/MoaC"/>
</dbReference>
<protein>
    <recommendedName>
        <fullName evidence="2">GTP 3',8-cyclase</fullName>
        <ecNumber evidence="2">4.1.99.22</ecNumber>
    </recommendedName>
</protein>
<dbReference type="SFLD" id="SFLDG01386">
    <property type="entry name" value="main_SPASM_domain-containing"/>
    <property type="match status" value="1"/>
</dbReference>
<evidence type="ECO:0000256" key="7">
    <source>
        <dbReference type="ARBA" id="ARBA00023004"/>
    </source>
</evidence>
<keyword evidence="4" id="KW-0949">S-adenosyl-L-methionine</keyword>
<dbReference type="InterPro" id="IPR010505">
    <property type="entry name" value="MoaA_twitch"/>
</dbReference>
<keyword evidence="9" id="KW-0342">GTP-binding</keyword>
<evidence type="ECO:0000256" key="6">
    <source>
        <dbReference type="ARBA" id="ARBA00022741"/>
    </source>
</evidence>
<dbReference type="NCBIfam" id="TIGR02666">
    <property type="entry name" value="moaA"/>
    <property type="match status" value="1"/>
</dbReference>
<dbReference type="SFLD" id="SFLDS00029">
    <property type="entry name" value="Radical_SAM"/>
    <property type="match status" value="1"/>
</dbReference>
<dbReference type="RefSeq" id="WP_146857570.1">
    <property type="nucleotide sequence ID" value="NZ_BKAU01000001.1"/>
</dbReference>
<dbReference type="PANTHER" id="PTHR22960">
    <property type="entry name" value="MOLYBDOPTERIN COFACTOR SYNTHESIS PROTEIN A"/>
    <property type="match status" value="1"/>
</dbReference>
<evidence type="ECO:0000256" key="8">
    <source>
        <dbReference type="ARBA" id="ARBA00023014"/>
    </source>
</evidence>
<keyword evidence="15" id="KW-1185">Reference proteome</keyword>
<dbReference type="SFLD" id="SFLDG01067">
    <property type="entry name" value="SPASM/twitch_domain_containing"/>
    <property type="match status" value="1"/>
</dbReference>
<sequence length="322" mass="36338">MLTDNHHRIINYVRLAVTDRCNLRCTYCMPENMRFLEREALLSYEEILRFMQLLTGAGVNKVRITGGEPFLRKDLLFLLEKLVKIAEVSITTNGVLTAPYIPQLKALGIQQVNLSLDTLQPQKFFRITRRDQFTAVRKTLDGLIDAGIPLKLNMVVMDGVNTDELTDFAALTRDHPLSVRFIEEMPFNGQGKGFSGIEWHYKRILDAIRAVYPLEKLADAPHSTSMNYTIPGHAGSIGVIPAYSRTFCGTCNRIRVTPTGHLKTCLYGNDVMNVRDLFRRHATDEEVLSQLQAVLHQRFANGFEAEAANRHSQLESMSVIGG</sequence>
<dbReference type="UniPathway" id="UPA00344"/>
<dbReference type="AlphaFoldDB" id="A0A512REL7"/>
<dbReference type="EC" id="4.1.99.22" evidence="2"/>
<dbReference type="GO" id="GO:0006777">
    <property type="term" value="P:Mo-molybdopterin cofactor biosynthetic process"/>
    <property type="evidence" value="ECO:0007669"/>
    <property type="project" value="UniProtKB-KW"/>
</dbReference>
<dbReference type="GO" id="GO:0061798">
    <property type="term" value="F:GTP 3',8'-cyclase activity"/>
    <property type="evidence" value="ECO:0007669"/>
    <property type="project" value="UniProtKB-EC"/>
</dbReference>
<dbReference type="PROSITE" id="PS01305">
    <property type="entry name" value="MOAA_NIFB_PQQE"/>
    <property type="match status" value="1"/>
</dbReference>
<name>A0A512REL7_9BACT</name>
<evidence type="ECO:0000256" key="9">
    <source>
        <dbReference type="ARBA" id="ARBA00023134"/>
    </source>
</evidence>
<evidence type="ECO:0000313" key="15">
    <source>
        <dbReference type="Proteomes" id="UP000321436"/>
    </source>
</evidence>